<dbReference type="InterPro" id="IPR021440">
    <property type="entry name" value="DUF3089"/>
</dbReference>
<proteinExistence type="predicted"/>
<dbReference type="Gene3D" id="3.40.50.1820">
    <property type="entry name" value="alpha/beta hydrolase"/>
    <property type="match status" value="1"/>
</dbReference>
<dbReference type="Pfam" id="PF11288">
    <property type="entry name" value="DUF3089"/>
    <property type="match status" value="1"/>
</dbReference>
<dbReference type="AlphaFoldDB" id="A0A170PPD7"/>
<organism evidence="1">
    <name type="scientific">hydrothermal vent metagenome</name>
    <dbReference type="NCBI Taxonomy" id="652676"/>
    <lineage>
        <taxon>unclassified sequences</taxon>
        <taxon>metagenomes</taxon>
        <taxon>ecological metagenomes</taxon>
    </lineage>
</organism>
<accession>A0A170PPD7</accession>
<gene>
    <name evidence="1" type="ORF">MGWOODY_Smn763</name>
</gene>
<dbReference type="EMBL" id="CZQE01000252">
    <property type="protein sequence ID" value="CUS45392.1"/>
    <property type="molecule type" value="Genomic_DNA"/>
</dbReference>
<evidence type="ECO:0008006" key="2">
    <source>
        <dbReference type="Google" id="ProtNLM"/>
    </source>
</evidence>
<dbReference type="SUPFAM" id="SSF53474">
    <property type="entry name" value="alpha/beta-Hydrolases"/>
    <property type="match status" value="1"/>
</dbReference>
<name>A0A170PPD7_9ZZZZ</name>
<reference evidence="1" key="1">
    <citation type="submission" date="2015-10" db="EMBL/GenBank/DDBJ databases">
        <authorList>
            <person name="Gilbert D.G."/>
        </authorList>
    </citation>
    <scope>NUCLEOTIDE SEQUENCE</scope>
</reference>
<dbReference type="InterPro" id="IPR029058">
    <property type="entry name" value="AB_hydrolase_fold"/>
</dbReference>
<sequence length="395" mass="41595">MKLLAGLALLAIPLWTVPVAAQTAPAASPAPAPDYAQDSAWLCRPGRTDACSANQDVTVIQANGKRRIDKFKAAPAPQFDCFYVYPTVSNDPTPNSDMTAGPEELAVAASQAARFASKCRVFAPLYRQVTLTALRAFITGQPVAMDRAMPVADITAAWNDYLARDNKGRGVVLIGHSQGSLVLKEVIAKSIEPDAVRRNIISAMLLGANVAVPAGKDVGGDFKRLPLCRKDDQFNCVISYVSFRADSPPPANSRFGKVPEPGMVAACTNPAALAGGKAVTDAILGAKGAGAGSAPMGAWTSDNLPVTTPFVKVPDLISAECVSKDGFDYLAVTVNGNPADPRTDTIVGDVSLGGVILKDWGLHLIDMPVEMGNLVELADHQAAAWRGTPHKARRR</sequence>
<protein>
    <recommendedName>
        <fullName evidence="2">Lysophospholipase</fullName>
    </recommendedName>
</protein>
<evidence type="ECO:0000313" key="1">
    <source>
        <dbReference type="EMBL" id="CUS45392.1"/>
    </source>
</evidence>